<evidence type="ECO:0000313" key="2">
    <source>
        <dbReference type="Proteomes" id="UP000805193"/>
    </source>
</evidence>
<name>A0AC60QU48_IXOPE</name>
<gene>
    <name evidence="1" type="ORF">HPB47_015965</name>
</gene>
<comment type="caution">
    <text evidence="1">The sequence shown here is derived from an EMBL/GenBank/DDBJ whole genome shotgun (WGS) entry which is preliminary data.</text>
</comment>
<sequence>SPSSVAALDRRLLSITPPHCVTRLPRSLATRSNWKASEWRHWLLYYCLPCTLGILHPRYWSHLANLVEGVHLLLREELTSSSIDRADALLRTFVASTATLYKDQAMTFNIHQMLHLAEAARQMGPLWGHSAFVFESGNGCLVKLVTGANGVPSQIVERVFMSQQLDSFLASPLVPDSCKVVCHRVLGYSKLVNFVSIDALLRTFVASTATLYKDQAMTFNIHQMLHLAEAARQMGPLSGHSAFVFESGNGRLVKLVTGANGVPSQIVERVFMSQQLDSFVASPLVPDSCKVVCHRVLGYPKLVNFVSIDDGGGAPNQTNFCGGGDGGVKKRVEAAFAQRSACGGGVALRLGDAGRRRAGLPRDQRRLQRAPTTNS</sequence>
<dbReference type="Proteomes" id="UP000805193">
    <property type="component" value="Unassembled WGS sequence"/>
</dbReference>
<reference evidence="1 2" key="1">
    <citation type="journal article" date="2020" name="Cell">
        <title>Large-Scale Comparative Analyses of Tick Genomes Elucidate Their Genetic Diversity and Vector Capacities.</title>
        <authorList>
            <consortium name="Tick Genome and Microbiome Consortium (TIGMIC)"/>
            <person name="Jia N."/>
            <person name="Wang J."/>
            <person name="Shi W."/>
            <person name="Du L."/>
            <person name="Sun Y."/>
            <person name="Zhan W."/>
            <person name="Jiang J.F."/>
            <person name="Wang Q."/>
            <person name="Zhang B."/>
            <person name="Ji P."/>
            <person name="Bell-Sakyi L."/>
            <person name="Cui X.M."/>
            <person name="Yuan T.T."/>
            <person name="Jiang B.G."/>
            <person name="Yang W.F."/>
            <person name="Lam T.T."/>
            <person name="Chang Q.C."/>
            <person name="Ding S.J."/>
            <person name="Wang X.J."/>
            <person name="Zhu J.G."/>
            <person name="Ruan X.D."/>
            <person name="Zhao L."/>
            <person name="Wei J.T."/>
            <person name="Ye R.Z."/>
            <person name="Que T.C."/>
            <person name="Du C.H."/>
            <person name="Zhou Y.H."/>
            <person name="Cheng J.X."/>
            <person name="Dai P.F."/>
            <person name="Guo W.B."/>
            <person name="Han X.H."/>
            <person name="Huang E.J."/>
            <person name="Li L.F."/>
            <person name="Wei W."/>
            <person name="Gao Y.C."/>
            <person name="Liu J.Z."/>
            <person name="Shao H.Z."/>
            <person name="Wang X."/>
            <person name="Wang C.C."/>
            <person name="Yang T.C."/>
            <person name="Huo Q.B."/>
            <person name="Li W."/>
            <person name="Chen H.Y."/>
            <person name="Chen S.E."/>
            <person name="Zhou L.G."/>
            <person name="Ni X.B."/>
            <person name="Tian J.H."/>
            <person name="Sheng Y."/>
            <person name="Liu T."/>
            <person name="Pan Y.S."/>
            <person name="Xia L.Y."/>
            <person name="Li J."/>
            <person name="Zhao F."/>
            <person name="Cao W.C."/>
        </authorList>
    </citation>
    <scope>NUCLEOTIDE SEQUENCE [LARGE SCALE GENOMIC DNA]</scope>
    <source>
        <strain evidence="1">Iper-2018</strain>
    </source>
</reference>
<evidence type="ECO:0000313" key="1">
    <source>
        <dbReference type="EMBL" id="KAG0441392.1"/>
    </source>
</evidence>
<proteinExistence type="predicted"/>
<protein>
    <submittedName>
        <fullName evidence="1">Uncharacterized protein</fullName>
    </submittedName>
</protein>
<feature type="non-terminal residue" evidence="1">
    <location>
        <position position="1"/>
    </location>
</feature>
<organism evidence="1 2">
    <name type="scientific">Ixodes persulcatus</name>
    <name type="common">Taiga tick</name>
    <dbReference type="NCBI Taxonomy" id="34615"/>
    <lineage>
        <taxon>Eukaryota</taxon>
        <taxon>Metazoa</taxon>
        <taxon>Ecdysozoa</taxon>
        <taxon>Arthropoda</taxon>
        <taxon>Chelicerata</taxon>
        <taxon>Arachnida</taxon>
        <taxon>Acari</taxon>
        <taxon>Parasitiformes</taxon>
        <taxon>Ixodida</taxon>
        <taxon>Ixodoidea</taxon>
        <taxon>Ixodidae</taxon>
        <taxon>Ixodinae</taxon>
        <taxon>Ixodes</taxon>
    </lineage>
</organism>
<accession>A0AC60QU48</accession>
<keyword evidence="2" id="KW-1185">Reference proteome</keyword>
<dbReference type="EMBL" id="JABSTQ010004676">
    <property type="protein sequence ID" value="KAG0441392.1"/>
    <property type="molecule type" value="Genomic_DNA"/>
</dbReference>